<dbReference type="AlphaFoldDB" id="A0A815P388"/>
<dbReference type="GO" id="GO:0046983">
    <property type="term" value="F:protein dimerization activity"/>
    <property type="evidence" value="ECO:0007669"/>
    <property type="project" value="InterPro"/>
</dbReference>
<evidence type="ECO:0000256" key="1">
    <source>
        <dbReference type="ARBA" id="ARBA00004123"/>
    </source>
</evidence>
<keyword evidence="4" id="KW-0539">Nucleus</keyword>
<evidence type="ECO:0000256" key="3">
    <source>
        <dbReference type="ARBA" id="ARBA00023163"/>
    </source>
</evidence>
<dbReference type="SUPFAM" id="SSF47459">
    <property type="entry name" value="HLH, helix-loop-helix DNA-binding domain"/>
    <property type="match status" value="1"/>
</dbReference>
<proteinExistence type="predicted"/>
<protein>
    <recommendedName>
        <fullName evidence="5">BHLH domain-containing protein</fullName>
    </recommendedName>
</protein>
<dbReference type="GO" id="GO:0005634">
    <property type="term" value="C:nucleus"/>
    <property type="evidence" value="ECO:0007669"/>
    <property type="project" value="UniProtKB-SubCell"/>
</dbReference>
<dbReference type="InterPro" id="IPR050370">
    <property type="entry name" value="HES_HEY"/>
</dbReference>
<dbReference type="CDD" id="cd11410">
    <property type="entry name" value="bHLH_O_HES"/>
    <property type="match status" value="1"/>
</dbReference>
<evidence type="ECO:0000313" key="6">
    <source>
        <dbReference type="EMBL" id="CAF1443550.1"/>
    </source>
</evidence>
<dbReference type="Gene3D" id="4.10.280.10">
    <property type="entry name" value="Helix-loop-helix DNA-binding domain"/>
    <property type="match status" value="1"/>
</dbReference>
<gene>
    <name evidence="6" type="ORF">VCS650_LOCUS39035</name>
</gene>
<dbReference type="InterPro" id="IPR011598">
    <property type="entry name" value="bHLH_dom"/>
</dbReference>
<dbReference type="SMART" id="SM00353">
    <property type="entry name" value="HLH"/>
    <property type="match status" value="1"/>
</dbReference>
<organism evidence="6 7">
    <name type="scientific">Adineta steineri</name>
    <dbReference type="NCBI Taxonomy" id="433720"/>
    <lineage>
        <taxon>Eukaryota</taxon>
        <taxon>Metazoa</taxon>
        <taxon>Spiralia</taxon>
        <taxon>Gnathifera</taxon>
        <taxon>Rotifera</taxon>
        <taxon>Eurotatoria</taxon>
        <taxon>Bdelloidea</taxon>
        <taxon>Adinetida</taxon>
        <taxon>Adinetidae</taxon>
        <taxon>Adineta</taxon>
    </lineage>
</organism>
<evidence type="ECO:0000256" key="2">
    <source>
        <dbReference type="ARBA" id="ARBA00023015"/>
    </source>
</evidence>
<comment type="caution">
    <text evidence="6">The sequence shown here is derived from an EMBL/GenBank/DDBJ whole genome shotgun (WGS) entry which is preliminary data.</text>
</comment>
<accession>A0A815P388</accession>
<dbReference type="OrthoDB" id="6085656at2759"/>
<keyword evidence="3" id="KW-0804">Transcription</keyword>
<dbReference type="Proteomes" id="UP000663891">
    <property type="component" value="Unassembled WGS sequence"/>
</dbReference>
<evidence type="ECO:0000256" key="4">
    <source>
        <dbReference type="ARBA" id="ARBA00023242"/>
    </source>
</evidence>
<comment type="subcellular location">
    <subcellularLocation>
        <location evidence="1">Nucleus</location>
    </subcellularLocation>
</comment>
<dbReference type="EMBL" id="CAJNON010001235">
    <property type="protein sequence ID" value="CAF1443550.1"/>
    <property type="molecule type" value="Genomic_DNA"/>
</dbReference>
<reference evidence="6" key="1">
    <citation type="submission" date="2021-02" db="EMBL/GenBank/DDBJ databases">
        <authorList>
            <person name="Nowell W R."/>
        </authorList>
    </citation>
    <scope>NUCLEOTIDE SEQUENCE</scope>
</reference>
<sequence>MILMYNYSDLSKQTSKKSVKTYVEKQRRDRINKSINELKGLIASTDERVRYQKYEKAEILEMTINYIRNLKQIINNYEKYSFETWKQLELLKNIYPYQHQRIKQKYLQIIINNSSLDHISTYSQNSSSTQLWKPYI</sequence>
<evidence type="ECO:0000259" key="5">
    <source>
        <dbReference type="PROSITE" id="PS50888"/>
    </source>
</evidence>
<name>A0A815P388_9BILA</name>
<dbReference type="Pfam" id="PF00010">
    <property type="entry name" value="HLH"/>
    <property type="match status" value="1"/>
</dbReference>
<dbReference type="PANTHER" id="PTHR10985">
    <property type="entry name" value="BASIC HELIX-LOOP-HELIX TRANSCRIPTION FACTOR, HES-RELATED"/>
    <property type="match status" value="1"/>
</dbReference>
<dbReference type="PROSITE" id="PS50888">
    <property type="entry name" value="BHLH"/>
    <property type="match status" value="1"/>
</dbReference>
<feature type="domain" description="BHLH" evidence="5">
    <location>
        <begin position="15"/>
        <end position="70"/>
    </location>
</feature>
<evidence type="ECO:0000313" key="7">
    <source>
        <dbReference type="Proteomes" id="UP000663891"/>
    </source>
</evidence>
<keyword evidence="2" id="KW-0805">Transcription regulation</keyword>
<dbReference type="InterPro" id="IPR036638">
    <property type="entry name" value="HLH_DNA-bd_sf"/>
</dbReference>